<sequence>MIALINTLLMALNLYWWVIILSAVFSWLYAFNVVNPRNRFVGAVGNTLFRLTEPVLQPIRRFMPDLGGLDISPIIVLLAIFFLQQFLITSVAPLFY</sequence>
<dbReference type="PANTHER" id="PTHR33219">
    <property type="entry name" value="YLMG HOMOLOG PROTEIN 2, CHLOROPLASTIC"/>
    <property type="match status" value="1"/>
</dbReference>
<name>A0ABW0H2S1_9HYPH</name>
<feature type="transmembrane region" description="Helical" evidence="2">
    <location>
        <begin position="12"/>
        <end position="30"/>
    </location>
</feature>
<dbReference type="EMBL" id="JBHSLL010000056">
    <property type="protein sequence ID" value="MFC5387387.1"/>
    <property type="molecule type" value="Genomic_DNA"/>
</dbReference>
<keyword evidence="2" id="KW-1133">Transmembrane helix</keyword>
<keyword evidence="4" id="KW-1185">Reference proteome</keyword>
<feature type="transmembrane region" description="Helical" evidence="2">
    <location>
        <begin position="71"/>
        <end position="95"/>
    </location>
</feature>
<proteinExistence type="inferred from homology"/>
<keyword evidence="2" id="KW-0472">Membrane</keyword>
<dbReference type="InterPro" id="IPR003425">
    <property type="entry name" value="CCB3/YggT"/>
</dbReference>
<gene>
    <name evidence="3" type="ORF">ACFPLB_15615</name>
</gene>
<keyword evidence="2" id="KW-0812">Transmembrane</keyword>
<accession>A0ABW0H2S1</accession>
<evidence type="ECO:0000256" key="1">
    <source>
        <dbReference type="ARBA" id="ARBA00010894"/>
    </source>
</evidence>
<dbReference type="PANTHER" id="PTHR33219:SF14">
    <property type="entry name" value="PROTEIN COFACTOR ASSEMBLY OF COMPLEX C SUBUNIT B CCB3, CHLOROPLASTIC-RELATED"/>
    <property type="match status" value="1"/>
</dbReference>
<comment type="similarity">
    <text evidence="1">Belongs to the YggT family.</text>
</comment>
<comment type="caution">
    <text evidence="3">The sequence shown here is derived from an EMBL/GenBank/DDBJ whole genome shotgun (WGS) entry which is preliminary data.</text>
</comment>
<organism evidence="3 4">
    <name type="scientific">Aquamicrobium segne</name>
    <dbReference type="NCBI Taxonomy" id="469547"/>
    <lineage>
        <taxon>Bacteria</taxon>
        <taxon>Pseudomonadati</taxon>
        <taxon>Pseudomonadota</taxon>
        <taxon>Alphaproteobacteria</taxon>
        <taxon>Hyphomicrobiales</taxon>
        <taxon>Phyllobacteriaceae</taxon>
        <taxon>Aquamicrobium</taxon>
    </lineage>
</organism>
<dbReference type="Proteomes" id="UP001596016">
    <property type="component" value="Unassembled WGS sequence"/>
</dbReference>
<evidence type="ECO:0000313" key="4">
    <source>
        <dbReference type="Proteomes" id="UP001596016"/>
    </source>
</evidence>
<dbReference type="RefSeq" id="WP_378231314.1">
    <property type="nucleotide sequence ID" value="NZ_JBHSLL010000056.1"/>
</dbReference>
<protein>
    <submittedName>
        <fullName evidence="3">YggT family protein</fullName>
    </submittedName>
</protein>
<dbReference type="Pfam" id="PF02325">
    <property type="entry name" value="CCB3_YggT"/>
    <property type="match status" value="1"/>
</dbReference>
<evidence type="ECO:0000256" key="2">
    <source>
        <dbReference type="SAM" id="Phobius"/>
    </source>
</evidence>
<reference evidence="4" key="1">
    <citation type="journal article" date="2019" name="Int. J. Syst. Evol. Microbiol.">
        <title>The Global Catalogue of Microorganisms (GCM) 10K type strain sequencing project: providing services to taxonomists for standard genome sequencing and annotation.</title>
        <authorList>
            <consortium name="The Broad Institute Genomics Platform"/>
            <consortium name="The Broad Institute Genome Sequencing Center for Infectious Disease"/>
            <person name="Wu L."/>
            <person name="Ma J."/>
        </authorList>
    </citation>
    <scope>NUCLEOTIDE SEQUENCE [LARGE SCALE GENOMIC DNA]</scope>
    <source>
        <strain evidence="4">CGMCC 4.1415</strain>
    </source>
</reference>
<evidence type="ECO:0000313" key="3">
    <source>
        <dbReference type="EMBL" id="MFC5387387.1"/>
    </source>
</evidence>